<dbReference type="SUPFAM" id="SSF56601">
    <property type="entry name" value="beta-lactamase/transpeptidase-like"/>
    <property type="match status" value="1"/>
</dbReference>
<protein>
    <recommendedName>
        <fullName evidence="6">Penicillin-binding protein transpeptidase domain-containing protein</fullName>
    </recommendedName>
</protein>
<evidence type="ECO:0000259" key="4">
    <source>
        <dbReference type="Pfam" id="PF03717"/>
    </source>
</evidence>
<sequence length="263" mass="29287">VAIADFEKKEPNPVERLRLVNKVDIAEMHKTWPLLELETDDDIFTAQLEFSDIDGVEILAKARRFYPFGSAAAQTTGWVGPATQQADRQLFADDKLSRYLDDEVCGREDGVEYVCETILRGKRGKVVYDIDRELIGETKARFGKDVSLTLDIELQQRIENYLTNYKHDPNCGPGMAAAVIEVASGDILALVSMPVFDLNRIRYDYAGVVQDPNEPLRNRAINKHFPPGSAVKPLILIAGLESGKITADEIIACPARKAARGWP</sequence>
<dbReference type="Gene3D" id="3.40.710.10">
    <property type="entry name" value="DD-peptidase/beta-lactamase superfamily"/>
    <property type="match status" value="1"/>
</dbReference>
<evidence type="ECO:0000313" key="5">
    <source>
        <dbReference type="EMBL" id="GAH73322.1"/>
    </source>
</evidence>
<dbReference type="InterPro" id="IPR005311">
    <property type="entry name" value="PBP_dimer"/>
</dbReference>
<dbReference type="EMBL" id="BARU01031315">
    <property type="protein sequence ID" value="GAH73322.1"/>
    <property type="molecule type" value="Genomic_DNA"/>
</dbReference>
<dbReference type="PANTHER" id="PTHR30627">
    <property type="entry name" value="PEPTIDOGLYCAN D,D-TRANSPEPTIDASE"/>
    <property type="match status" value="1"/>
</dbReference>
<evidence type="ECO:0000256" key="2">
    <source>
        <dbReference type="ARBA" id="ARBA00023136"/>
    </source>
</evidence>
<dbReference type="InterPro" id="IPR001460">
    <property type="entry name" value="PCN-bd_Tpept"/>
</dbReference>
<keyword evidence="2" id="KW-0472">Membrane</keyword>
<feature type="domain" description="Penicillin-binding protein transpeptidase" evidence="3">
    <location>
        <begin position="175"/>
        <end position="257"/>
    </location>
</feature>
<organism evidence="5">
    <name type="scientific">marine sediment metagenome</name>
    <dbReference type="NCBI Taxonomy" id="412755"/>
    <lineage>
        <taxon>unclassified sequences</taxon>
        <taxon>metagenomes</taxon>
        <taxon>ecological metagenomes</taxon>
    </lineage>
</organism>
<name>X1HV19_9ZZZZ</name>
<evidence type="ECO:0000256" key="1">
    <source>
        <dbReference type="ARBA" id="ARBA00004370"/>
    </source>
</evidence>
<feature type="domain" description="Penicillin-binding protein dimerisation" evidence="4">
    <location>
        <begin position="42"/>
        <end position="132"/>
    </location>
</feature>
<accession>X1HV19</accession>
<comment type="caution">
    <text evidence="5">The sequence shown here is derived from an EMBL/GenBank/DDBJ whole genome shotgun (WGS) entry which is preliminary data.</text>
</comment>
<evidence type="ECO:0000259" key="3">
    <source>
        <dbReference type="Pfam" id="PF00905"/>
    </source>
</evidence>
<dbReference type="Pfam" id="PF00905">
    <property type="entry name" value="Transpeptidase"/>
    <property type="match status" value="1"/>
</dbReference>
<feature type="non-terminal residue" evidence="5">
    <location>
        <position position="263"/>
    </location>
</feature>
<feature type="non-terminal residue" evidence="5">
    <location>
        <position position="1"/>
    </location>
</feature>
<dbReference type="Gene3D" id="3.90.1310.10">
    <property type="entry name" value="Penicillin-binding protein 2a (Domain 2)"/>
    <property type="match status" value="1"/>
</dbReference>
<dbReference type="SUPFAM" id="SSF56519">
    <property type="entry name" value="Penicillin binding protein dimerisation domain"/>
    <property type="match status" value="1"/>
</dbReference>
<dbReference type="GO" id="GO:0008658">
    <property type="term" value="F:penicillin binding"/>
    <property type="evidence" value="ECO:0007669"/>
    <property type="project" value="InterPro"/>
</dbReference>
<dbReference type="AlphaFoldDB" id="X1HV19"/>
<dbReference type="InterPro" id="IPR036138">
    <property type="entry name" value="PBP_dimer_sf"/>
</dbReference>
<dbReference type="GO" id="GO:0005886">
    <property type="term" value="C:plasma membrane"/>
    <property type="evidence" value="ECO:0007669"/>
    <property type="project" value="TreeGrafter"/>
</dbReference>
<dbReference type="Pfam" id="PF03717">
    <property type="entry name" value="PBP_dimer"/>
    <property type="match status" value="1"/>
</dbReference>
<dbReference type="InterPro" id="IPR012338">
    <property type="entry name" value="Beta-lactam/transpept-like"/>
</dbReference>
<evidence type="ECO:0008006" key="6">
    <source>
        <dbReference type="Google" id="ProtNLM"/>
    </source>
</evidence>
<reference evidence="5" key="1">
    <citation type="journal article" date="2014" name="Front. Microbiol.">
        <title>High frequency of phylogenetically diverse reductive dehalogenase-homologous genes in deep subseafloor sedimentary metagenomes.</title>
        <authorList>
            <person name="Kawai M."/>
            <person name="Futagami T."/>
            <person name="Toyoda A."/>
            <person name="Takaki Y."/>
            <person name="Nishi S."/>
            <person name="Hori S."/>
            <person name="Arai W."/>
            <person name="Tsubouchi T."/>
            <person name="Morono Y."/>
            <person name="Uchiyama I."/>
            <person name="Ito T."/>
            <person name="Fujiyama A."/>
            <person name="Inagaki F."/>
            <person name="Takami H."/>
        </authorList>
    </citation>
    <scope>NUCLEOTIDE SEQUENCE</scope>
    <source>
        <strain evidence="5">Expedition CK06-06</strain>
    </source>
</reference>
<dbReference type="GO" id="GO:0071555">
    <property type="term" value="P:cell wall organization"/>
    <property type="evidence" value="ECO:0007669"/>
    <property type="project" value="TreeGrafter"/>
</dbReference>
<proteinExistence type="predicted"/>
<gene>
    <name evidence="5" type="ORF">S03H2_49553</name>
</gene>
<dbReference type="InterPro" id="IPR050515">
    <property type="entry name" value="Beta-lactam/transpept"/>
</dbReference>
<comment type="subcellular location">
    <subcellularLocation>
        <location evidence="1">Membrane</location>
    </subcellularLocation>
</comment>